<gene>
    <name evidence="3" type="ORF">KDI_51870</name>
</gene>
<dbReference type="Pfam" id="PF00561">
    <property type="entry name" value="Abhydrolase_1"/>
    <property type="match status" value="1"/>
</dbReference>
<accession>A0A5A5TKQ1</accession>
<dbReference type="InterPro" id="IPR000073">
    <property type="entry name" value="AB_hydrolase_1"/>
</dbReference>
<organism evidence="3 4">
    <name type="scientific">Dictyobacter arantiisoli</name>
    <dbReference type="NCBI Taxonomy" id="2014874"/>
    <lineage>
        <taxon>Bacteria</taxon>
        <taxon>Bacillati</taxon>
        <taxon>Chloroflexota</taxon>
        <taxon>Ktedonobacteria</taxon>
        <taxon>Ktedonobacterales</taxon>
        <taxon>Dictyobacteraceae</taxon>
        <taxon>Dictyobacter</taxon>
    </lineage>
</organism>
<sequence length="303" mass="34846">MIVQAFFQQLRHLILQSFSSSHVQQERTIPFENIDTMEFPREGCTIRYWLTGPVERPFNVLTHAAGIDHREWEETIKVLAREYRVFYWDVRGHGDSRPASSPFTLARATDDLLAILEHLGAKQITLVGHSMGGNISQEVIFRVPQLVRAAILLGCTWNTQRLSFQEKWQARLGAPLLNLYPYNLLRRQSADISAERPEVRAYLYEAFGRLSKAEFTTVILQLLEGLHEEPGYQIPVPFLLLHGEHDRTGNIRKLAPIWARAEPQCEYTVVPRAGHVANIDNPQAFHQLLLDFLHRHTPLQSRS</sequence>
<evidence type="ECO:0000256" key="1">
    <source>
        <dbReference type="ARBA" id="ARBA00022801"/>
    </source>
</evidence>
<feature type="domain" description="AB hydrolase-1" evidence="2">
    <location>
        <begin position="63"/>
        <end position="282"/>
    </location>
</feature>
<dbReference type="PANTHER" id="PTHR43798">
    <property type="entry name" value="MONOACYLGLYCEROL LIPASE"/>
    <property type="match status" value="1"/>
</dbReference>
<dbReference type="EMBL" id="BIXY01000128">
    <property type="protein sequence ID" value="GCF11623.1"/>
    <property type="molecule type" value="Genomic_DNA"/>
</dbReference>
<comment type="caution">
    <text evidence="3">The sequence shown here is derived from an EMBL/GenBank/DDBJ whole genome shotgun (WGS) entry which is preliminary data.</text>
</comment>
<keyword evidence="4" id="KW-1185">Reference proteome</keyword>
<dbReference type="GO" id="GO:0016020">
    <property type="term" value="C:membrane"/>
    <property type="evidence" value="ECO:0007669"/>
    <property type="project" value="TreeGrafter"/>
</dbReference>
<dbReference type="Gene3D" id="3.40.50.1820">
    <property type="entry name" value="alpha/beta hydrolase"/>
    <property type="match status" value="1"/>
</dbReference>
<name>A0A5A5TKQ1_9CHLR</name>
<dbReference type="PRINTS" id="PR00111">
    <property type="entry name" value="ABHYDROLASE"/>
</dbReference>
<keyword evidence="1 3" id="KW-0378">Hydrolase</keyword>
<dbReference type="SUPFAM" id="SSF53474">
    <property type="entry name" value="alpha/beta-Hydrolases"/>
    <property type="match status" value="1"/>
</dbReference>
<evidence type="ECO:0000313" key="3">
    <source>
        <dbReference type="EMBL" id="GCF11623.1"/>
    </source>
</evidence>
<evidence type="ECO:0000313" key="4">
    <source>
        <dbReference type="Proteomes" id="UP000322530"/>
    </source>
</evidence>
<proteinExistence type="predicted"/>
<reference evidence="3 4" key="1">
    <citation type="submission" date="2019-01" db="EMBL/GenBank/DDBJ databases">
        <title>Draft genome sequence of Dictyobacter sp. Uno17.</title>
        <authorList>
            <person name="Wang C.M."/>
            <person name="Zheng Y."/>
            <person name="Sakai Y."/>
            <person name="Abe K."/>
            <person name="Yokota A."/>
            <person name="Yabe S."/>
        </authorList>
    </citation>
    <scope>NUCLEOTIDE SEQUENCE [LARGE SCALE GENOMIC DNA]</scope>
    <source>
        <strain evidence="3 4">Uno17</strain>
    </source>
</reference>
<dbReference type="InterPro" id="IPR050266">
    <property type="entry name" value="AB_hydrolase_sf"/>
</dbReference>
<evidence type="ECO:0000259" key="2">
    <source>
        <dbReference type="Pfam" id="PF00561"/>
    </source>
</evidence>
<dbReference type="PANTHER" id="PTHR43798:SF31">
    <property type="entry name" value="AB HYDROLASE SUPERFAMILY PROTEIN YCLE"/>
    <property type="match status" value="1"/>
</dbReference>
<dbReference type="Proteomes" id="UP000322530">
    <property type="component" value="Unassembled WGS sequence"/>
</dbReference>
<dbReference type="GO" id="GO:0016787">
    <property type="term" value="F:hydrolase activity"/>
    <property type="evidence" value="ECO:0007669"/>
    <property type="project" value="UniProtKB-KW"/>
</dbReference>
<dbReference type="InterPro" id="IPR029058">
    <property type="entry name" value="AB_hydrolase_fold"/>
</dbReference>
<dbReference type="AlphaFoldDB" id="A0A5A5TKQ1"/>
<protein>
    <submittedName>
        <fullName evidence="3">Alpha/beta hydrolase</fullName>
    </submittedName>
</protein>